<dbReference type="EMBL" id="BAAAQN010000005">
    <property type="protein sequence ID" value="GAA2018083.1"/>
    <property type="molecule type" value="Genomic_DNA"/>
</dbReference>
<sequence>MTCGVWGMALRINVAAQRRLREIQSQLLLARRAAELSQVALSSLAGVSNRALQDWERGSDAPNLDHLISWARELGFRLVITESPGASPPLPPVEPGDGETWEACEMRRLAMPLRAQRMIRKLTQTDLGLLLGVSRSSLQRWEDVQMFPRSIALIVWADRLGCRVELEPVAS</sequence>
<dbReference type="Pfam" id="PF01381">
    <property type="entry name" value="HTH_3"/>
    <property type="match status" value="2"/>
</dbReference>
<dbReference type="Gene3D" id="1.10.260.40">
    <property type="entry name" value="lambda repressor-like DNA-binding domains"/>
    <property type="match status" value="2"/>
</dbReference>
<comment type="caution">
    <text evidence="2">The sequence shown here is derived from an EMBL/GenBank/DDBJ whole genome shotgun (WGS) entry which is preliminary data.</text>
</comment>
<evidence type="ECO:0000313" key="3">
    <source>
        <dbReference type="Proteomes" id="UP001500751"/>
    </source>
</evidence>
<organism evidence="2 3">
    <name type="scientific">Catenulispora yoronensis</name>
    <dbReference type="NCBI Taxonomy" id="450799"/>
    <lineage>
        <taxon>Bacteria</taxon>
        <taxon>Bacillati</taxon>
        <taxon>Actinomycetota</taxon>
        <taxon>Actinomycetes</taxon>
        <taxon>Catenulisporales</taxon>
        <taxon>Catenulisporaceae</taxon>
        <taxon>Catenulispora</taxon>
    </lineage>
</organism>
<proteinExistence type="predicted"/>
<evidence type="ECO:0000313" key="2">
    <source>
        <dbReference type="EMBL" id="GAA2018083.1"/>
    </source>
</evidence>
<dbReference type="InterPro" id="IPR010982">
    <property type="entry name" value="Lambda_DNA-bd_dom_sf"/>
</dbReference>
<dbReference type="SMART" id="SM00530">
    <property type="entry name" value="HTH_XRE"/>
    <property type="match status" value="2"/>
</dbReference>
<feature type="domain" description="HTH cro/C1-type" evidence="1">
    <location>
        <begin position="27"/>
        <end position="81"/>
    </location>
</feature>
<gene>
    <name evidence="2" type="ORF">GCM10009839_12700</name>
</gene>
<accession>A0ABP5F8I8</accession>
<evidence type="ECO:0000259" key="1">
    <source>
        <dbReference type="PROSITE" id="PS50943"/>
    </source>
</evidence>
<protein>
    <recommendedName>
        <fullName evidence="1">HTH cro/C1-type domain-containing protein</fullName>
    </recommendedName>
</protein>
<dbReference type="InterPro" id="IPR001387">
    <property type="entry name" value="Cro/C1-type_HTH"/>
</dbReference>
<dbReference type="PROSITE" id="PS50943">
    <property type="entry name" value="HTH_CROC1"/>
    <property type="match status" value="2"/>
</dbReference>
<feature type="domain" description="HTH cro/C1-type" evidence="1">
    <location>
        <begin position="113"/>
        <end position="142"/>
    </location>
</feature>
<reference evidence="3" key="1">
    <citation type="journal article" date="2019" name="Int. J. Syst. Evol. Microbiol.">
        <title>The Global Catalogue of Microorganisms (GCM) 10K type strain sequencing project: providing services to taxonomists for standard genome sequencing and annotation.</title>
        <authorList>
            <consortium name="The Broad Institute Genomics Platform"/>
            <consortium name="The Broad Institute Genome Sequencing Center for Infectious Disease"/>
            <person name="Wu L."/>
            <person name="Ma J."/>
        </authorList>
    </citation>
    <scope>NUCLEOTIDE SEQUENCE [LARGE SCALE GENOMIC DNA]</scope>
    <source>
        <strain evidence="3">JCM 16014</strain>
    </source>
</reference>
<dbReference type="CDD" id="cd00093">
    <property type="entry name" value="HTH_XRE"/>
    <property type="match status" value="2"/>
</dbReference>
<dbReference type="SUPFAM" id="SSF47413">
    <property type="entry name" value="lambda repressor-like DNA-binding domains"/>
    <property type="match status" value="2"/>
</dbReference>
<name>A0ABP5F8I8_9ACTN</name>
<keyword evidence="3" id="KW-1185">Reference proteome</keyword>
<dbReference type="Proteomes" id="UP001500751">
    <property type="component" value="Unassembled WGS sequence"/>
</dbReference>